<feature type="non-terminal residue" evidence="9">
    <location>
        <position position="709"/>
    </location>
</feature>
<dbReference type="SUPFAM" id="SSF54897">
    <property type="entry name" value="Protease propeptides/inhibitors"/>
    <property type="match status" value="1"/>
</dbReference>
<dbReference type="SMART" id="SM00944">
    <property type="entry name" value="Pro-kuma_activ"/>
    <property type="match status" value="1"/>
</dbReference>
<evidence type="ECO:0000259" key="8">
    <source>
        <dbReference type="PROSITE" id="PS51695"/>
    </source>
</evidence>
<keyword evidence="3 7" id="KW-0378">Hydrolase</keyword>
<dbReference type="PROSITE" id="PS51695">
    <property type="entry name" value="SEDOLISIN"/>
    <property type="match status" value="1"/>
</dbReference>
<feature type="active site" description="Charge relay system" evidence="7">
    <location>
        <position position="390"/>
    </location>
</feature>
<gene>
    <name evidence="9" type="ORF">GPM918_LOCUS39134</name>
    <name evidence="10" type="ORF">SRO942_LOCUS39988</name>
</gene>
<dbReference type="Proteomes" id="UP000681722">
    <property type="component" value="Unassembled WGS sequence"/>
</dbReference>
<dbReference type="Pfam" id="PF09286">
    <property type="entry name" value="Pro-kuma_activ"/>
    <property type="match status" value="1"/>
</dbReference>
<dbReference type="InterPro" id="IPR050819">
    <property type="entry name" value="Tripeptidyl-peptidase_I"/>
</dbReference>
<dbReference type="OrthoDB" id="2919105at2759"/>
<dbReference type="GO" id="GO:0046872">
    <property type="term" value="F:metal ion binding"/>
    <property type="evidence" value="ECO:0007669"/>
    <property type="project" value="UniProtKB-UniRule"/>
</dbReference>
<dbReference type="InterPro" id="IPR036852">
    <property type="entry name" value="Peptidase_S8/S53_dom_sf"/>
</dbReference>
<dbReference type="CDD" id="cd04056">
    <property type="entry name" value="Peptidases_S53"/>
    <property type="match status" value="1"/>
</dbReference>
<dbReference type="AlphaFoldDB" id="A0A815WJM7"/>
<evidence type="ECO:0000256" key="6">
    <source>
        <dbReference type="ARBA" id="ARBA00023145"/>
    </source>
</evidence>
<keyword evidence="2 7" id="KW-0479">Metal-binding</keyword>
<feature type="binding site" evidence="7">
    <location>
        <position position="684"/>
    </location>
    <ligand>
        <name>Ca(2+)</name>
        <dbReference type="ChEBI" id="CHEBI:29108"/>
    </ligand>
</feature>
<organism evidence="9 11">
    <name type="scientific">Didymodactylos carnosus</name>
    <dbReference type="NCBI Taxonomy" id="1234261"/>
    <lineage>
        <taxon>Eukaryota</taxon>
        <taxon>Metazoa</taxon>
        <taxon>Spiralia</taxon>
        <taxon>Gnathifera</taxon>
        <taxon>Rotifera</taxon>
        <taxon>Eurotatoria</taxon>
        <taxon>Bdelloidea</taxon>
        <taxon>Philodinida</taxon>
        <taxon>Philodinidae</taxon>
        <taxon>Didymodactylos</taxon>
    </lineage>
</organism>
<protein>
    <recommendedName>
        <fullName evidence="8">Peptidase S53 domain-containing protein</fullName>
    </recommendedName>
</protein>
<dbReference type="SUPFAM" id="SSF52743">
    <property type="entry name" value="Subtilisin-like"/>
    <property type="match status" value="1"/>
</dbReference>
<dbReference type="PROSITE" id="PS00138">
    <property type="entry name" value="SUBTILASE_SER"/>
    <property type="match status" value="1"/>
</dbReference>
<evidence type="ECO:0000313" key="10">
    <source>
        <dbReference type="EMBL" id="CAF4410707.1"/>
    </source>
</evidence>
<dbReference type="InterPro" id="IPR015366">
    <property type="entry name" value="S53_propep"/>
</dbReference>
<keyword evidence="5 7" id="KW-0106">Calcium</keyword>
<proteinExistence type="predicted"/>
<dbReference type="EMBL" id="CAJNOQ010026962">
    <property type="protein sequence ID" value="CAF1549791.1"/>
    <property type="molecule type" value="Genomic_DNA"/>
</dbReference>
<dbReference type="PANTHER" id="PTHR14218:SF15">
    <property type="entry name" value="TRIPEPTIDYL-PEPTIDASE 1"/>
    <property type="match status" value="1"/>
</dbReference>
<evidence type="ECO:0000256" key="3">
    <source>
        <dbReference type="ARBA" id="ARBA00022801"/>
    </source>
</evidence>
<dbReference type="GO" id="GO:0004252">
    <property type="term" value="F:serine-type endopeptidase activity"/>
    <property type="evidence" value="ECO:0007669"/>
    <property type="project" value="UniProtKB-UniRule"/>
</dbReference>
<dbReference type="InterPro" id="IPR030400">
    <property type="entry name" value="Sedolisin_dom"/>
</dbReference>
<feature type="active site" description="Charge relay system" evidence="7">
    <location>
        <position position="394"/>
    </location>
</feature>
<keyword evidence="6" id="KW-0865">Zymogen</keyword>
<evidence type="ECO:0000256" key="5">
    <source>
        <dbReference type="ARBA" id="ARBA00022837"/>
    </source>
</evidence>
<sequence>YGTSAIGKSVVVNVPVEHWKLLADSKPRPTQSVQLIFVMKSHDSQVADLERKFEQVSDPTHADYGKFLSYDEIHQQLLNETTKSGAIVEKWLQQHDGLNIRSTAHKEFLIVQLPLRILRLIEQLFQTNLNTYQHRLSGQLTFKARQFQLSSIISDHIDHIEGLSGFPIVLTRSTAIHQLADENQSNAPGIVSFKKSGKKIEFYIQLKCSNGEYASGSICSEFRGYQITLEGLSSTEKQLVSSKNASCQVCNQATEISIWDICTKNIMDLSRVVCHFVLAYDSDKYQQSKVSVQTQFVKNGKTSYSSSAIKKFEQVSNVSPALLASFYNVNMSTIKEKRHIKSRQAVVGFSEYYNLKSFKAFTQSFGKDFNLKIGKVYGVDYKNASYDEMETSLDMEYMAAMGAGIVTDYIQTPNVGFAPFFAELATLESNKSNVVPLVYSISYGGNARLFERKVIRMYDVQFMKMGVSGKTIFVSSGDDGISSEVGVCPKPFLPLYPASSPYVTSVGATQLVRGVNGSCRYIPQGSGICLGEIVAYTNDLTGCSITSGGGFSEYQSMPSWQKTFVQNYLASASKRLPASTYFNKSNRAYPDITLLGHAYSIKVQGNFNNLVDGTSASSPTTAGLFSLINDQRLKLDMKPLGFLNPLLYQLARTYPEVFYDIVTGKNNCQSGSVCCQYGFEAQKGYDPVSGLGSINHGLMMKLLTQKTTG</sequence>
<evidence type="ECO:0000313" key="11">
    <source>
        <dbReference type="Proteomes" id="UP000663829"/>
    </source>
</evidence>
<comment type="cofactor">
    <cofactor evidence="7">
        <name>Ca(2+)</name>
        <dbReference type="ChEBI" id="CHEBI:29108"/>
    </cofactor>
    <text evidence="7">Binds 1 Ca(2+) ion per subunit.</text>
</comment>
<accession>A0A815WJM7</accession>
<evidence type="ECO:0000313" key="9">
    <source>
        <dbReference type="EMBL" id="CAF1549791.1"/>
    </source>
</evidence>
<dbReference type="GO" id="GO:0008240">
    <property type="term" value="F:tripeptidyl-peptidase activity"/>
    <property type="evidence" value="ECO:0007669"/>
    <property type="project" value="TreeGrafter"/>
</dbReference>
<reference evidence="9" key="1">
    <citation type="submission" date="2021-02" db="EMBL/GenBank/DDBJ databases">
        <authorList>
            <person name="Nowell W R."/>
        </authorList>
    </citation>
    <scope>NUCLEOTIDE SEQUENCE</scope>
</reference>
<feature type="active site" description="Charge relay system" evidence="7">
    <location>
        <position position="615"/>
    </location>
</feature>
<evidence type="ECO:0000256" key="4">
    <source>
        <dbReference type="ARBA" id="ARBA00022825"/>
    </source>
</evidence>
<feature type="binding site" evidence="7">
    <location>
        <position position="661"/>
    </location>
    <ligand>
        <name>Ca(2+)</name>
        <dbReference type="ChEBI" id="CHEBI:29108"/>
    </ligand>
</feature>
<feature type="binding site" evidence="7">
    <location>
        <position position="660"/>
    </location>
    <ligand>
        <name>Ca(2+)</name>
        <dbReference type="ChEBI" id="CHEBI:29108"/>
    </ligand>
</feature>
<feature type="domain" description="Peptidase S53" evidence="8">
    <location>
        <begin position="317"/>
        <end position="706"/>
    </location>
</feature>
<keyword evidence="4 7" id="KW-0720">Serine protease</keyword>
<dbReference type="CDD" id="cd11377">
    <property type="entry name" value="Pro-peptidase_S53"/>
    <property type="match status" value="1"/>
</dbReference>
<name>A0A815WJM7_9BILA</name>
<evidence type="ECO:0000256" key="2">
    <source>
        <dbReference type="ARBA" id="ARBA00022723"/>
    </source>
</evidence>
<evidence type="ECO:0000256" key="7">
    <source>
        <dbReference type="PROSITE-ProRule" id="PRU01032"/>
    </source>
</evidence>
<dbReference type="Gene3D" id="3.40.50.200">
    <property type="entry name" value="Peptidase S8/S53 domain"/>
    <property type="match status" value="1"/>
</dbReference>
<dbReference type="GO" id="GO:0006508">
    <property type="term" value="P:proteolysis"/>
    <property type="evidence" value="ECO:0007669"/>
    <property type="project" value="UniProtKB-KW"/>
</dbReference>
<dbReference type="InterPro" id="IPR023828">
    <property type="entry name" value="Peptidase_S8_Ser-AS"/>
</dbReference>
<feature type="binding site" evidence="7">
    <location>
        <position position="686"/>
    </location>
    <ligand>
        <name>Ca(2+)</name>
        <dbReference type="ChEBI" id="CHEBI:29108"/>
    </ligand>
</feature>
<keyword evidence="11" id="KW-1185">Reference proteome</keyword>
<keyword evidence="1 7" id="KW-0645">Protease</keyword>
<dbReference type="EMBL" id="CAJOBC010092631">
    <property type="protein sequence ID" value="CAF4410707.1"/>
    <property type="molecule type" value="Genomic_DNA"/>
</dbReference>
<dbReference type="Proteomes" id="UP000663829">
    <property type="component" value="Unassembled WGS sequence"/>
</dbReference>
<comment type="caution">
    <text evidence="9">The sequence shown here is derived from an EMBL/GenBank/DDBJ whole genome shotgun (WGS) entry which is preliminary data.</text>
</comment>
<dbReference type="PANTHER" id="PTHR14218">
    <property type="entry name" value="PROTEASE S8 TRIPEPTIDYL PEPTIDASE I CLN2"/>
    <property type="match status" value="1"/>
</dbReference>
<evidence type="ECO:0000256" key="1">
    <source>
        <dbReference type="ARBA" id="ARBA00022670"/>
    </source>
</evidence>